<evidence type="ECO:0000259" key="4">
    <source>
        <dbReference type="SMART" id="SM00797"/>
    </source>
</evidence>
<keyword evidence="6" id="KW-1185">Reference proteome</keyword>
<proteinExistence type="predicted"/>
<dbReference type="GO" id="GO:0016787">
    <property type="term" value="F:hydrolase activity"/>
    <property type="evidence" value="ECO:0007669"/>
    <property type="project" value="UniProtKB-KW"/>
</dbReference>
<dbReference type="SMART" id="SM00797">
    <property type="entry name" value="AHS2"/>
    <property type="match status" value="1"/>
</dbReference>
<dbReference type="PANTHER" id="PTHR43309">
    <property type="entry name" value="5-OXOPROLINASE SUBUNIT C"/>
    <property type="match status" value="1"/>
</dbReference>
<comment type="caution">
    <text evidence="5">The sequence shown here is derived from an EMBL/GenBank/DDBJ whole genome shotgun (WGS) entry which is preliminary data.</text>
</comment>
<organism evidence="5 6">
    <name type="scientific">Marinimicrococcus flavescens</name>
    <dbReference type="NCBI Taxonomy" id="3031815"/>
    <lineage>
        <taxon>Bacteria</taxon>
        <taxon>Pseudomonadati</taxon>
        <taxon>Pseudomonadota</taxon>
        <taxon>Alphaproteobacteria</taxon>
        <taxon>Geminicoccales</taxon>
        <taxon>Geminicoccaceae</taxon>
        <taxon>Marinimicrococcus</taxon>
    </lineage>
</organism>
<dbReference type="InterPro" id="IPR029000">
    <property type="entry name" value="Cyclophilin-like_dom_sf"/>
</dbReference>
<evidence type="ECO:0000256" key="3">
    <source>
        <dbReference type="ARBA" id="ARBA00022840"/>
    </source>
</evidence>
<sequence>MSDRLLVRAPGPLATLQDAGRRGYQRLGVSGSGPMDRLAHEAANRMAGNPPGTVAVELALGGLVLEVAAERVRLAFAGGTFELQIDDKPMPWWSCVTVHRGQMVRIGRAQAGVWGYVAIAGGLALPAQLGSHATHTLSRLGGIEGRPLRAGDALALAELEPSPHPDLMLPDPPPAREVIRAVPGPQDDYFTPAGLAAFFGEGYRVSAQADRMGYRLEGPQVEHAKGFNIVSDGTVAGSVQVPGMGTPIVLMADRQTTGGYPKIATVIGADLPALAQIAPGGRLRFQSVSFEQALEARRVMRGWLDRLADRLEPLRTGADLDPARLLGLNLIGGVTAGDPLREGLVP</sequence>
<keyword evidence="1" id="KW-0547">Nucleotide-binding</keyword>
<dbReference type="InterPro" id="IPR052708">
    <property type="entry name" value="PxpC"/>
</dbReference>
<feature type="domain" description="Carboxyltransferase" evidence="4">
    <location>
        <begin position="26"/>
        <end position="303"/>
    </location>
</feature>
<name>A0AAP3UY46_9PROT</name>
<evidence type="ECO:0000313" key="5">
    <source>
        <dbReference type="EMBL" id="MDF1585186.1"/>
    </source>
</evidence>
<gene>
    <name evidence="5" type="ORF">PZ740_02165</name>
</gene>
<dbReference type="InterPro" id="IPR003778">
    <property type="entry name" value="CT_A_B"/>
</dbReference>
<keyword evidence="3" id="KW-0067">ATP-binding</keyword>
<dbReference type="GO" id="GO:0005524">
    <property type="term" value="F:ATP binding"/>
    <property type="evidence" value="ECO:0007669"/>
    <property type="project" value="UniProtKB-KW"/>
</dbReference>
<evidence type="ECO:0000313" key="6">
    <source>
        <dbReference type="Proteomes" id="UP001301140"/>
    </source>
</evidence>
<dbReference type="SUPFAM" id="SSF50891">
    <property type="entry name" value="Cyclophilin-like"/>
    <property type="match status" value="1"/>
</dbReference>
<dbReference type="EMBL" id="JARGEQ010000013">
    <property type="protein sequence ID" value="MDF1585186.1"/>
    <property type="molecule type" value="Genomic_DNA"/>
</dbReference>
<evidence type="ECO:0000256" key="2">
    <source>
        <dbReference type="ARBA" id="ARBA00022801"/>
    </source>
</evidence>
<dbReference type="RefSeq" id="WP_327787598.1">
    <property type="nucleotide sequence ID" value="NZ_JARGEQ010000013.1"/>
</dbReference>
<dbReference type="Gene3D" id="2.40.100.10">
    <property type="entry name" value="Cyclophilin-like"/>
    <property type="match status" value="1"/>
</dbReference>
<reference evidence="5 6" key="1">
    <citation type="submission" date="2023-03" db="EMBL/GenBank/DDBJ databases">
        <title>YIM 152171 draft genome.</title>
        <authorList>
            <person name="Yang Z."/>
        </authorList>
    </citation>
    <scope>NUCLEOTIDE SEQUENCE [LARGE SCALE GENOMIC DNA]</scope>
    <source>
        <strain evidence="5 6">YIM 152171</strain>
    </source>
</reference>
<dbReference type="PANTHER" id="PTHR43309:SF5">
    <property type="entry name" value="5-OXOPROLINASE SUBUNIT C"/>
    <property type="match status" value="1"/>
</dbReference>
<keyword evidence="2" id="KW-0378">Hydrolase</keyword>
<dbReference type="Proteomes" id="UP001301140">
    <property type="component" value="Unassembled WGS sequence"/>
</dbReference>
<protein>
    <submittedName>
        <fullName evidence="5">Biotin-dependent carboxyltransferase family protein</fullName>
    </submittedName>
</protein>
<accession>A0AAP3UY46</accession>
<evidence type="ECO:0000256" key="1">
    <source>
        <dbReference type="ARBA" id="ARBA00022741"/>
    </source>
</evidence>
<dbReference type="AlphaFoldDB" id="A0AAP3UY46"/>
<dbReference type="NCBIfam" id="TIGR00724">
    <property type="entry name" value="urea_amlyse_rel"/>
    <property type="match status" value="1"/>
</dbReference>
<dbReference type="Pfam" id="PF02626">
    <property type="entry name" value="CT_A_B"/>
    <property type="match status" value="1"/>
</dbReference>